<keyword evidence="4" id="KW-0597">Phosphoprotein</keyword>
<dbReference type="Gene3D" id="3.30.565.10">
    <property type="entry name" value="Histidine kinase-like ATPase, C-terminal domain"/>
    <property type="match status" value="1"/>
</dbReference>
<dbReference type="InterPro" id="IPR013656">
    <property type="entry name" value="PAS_4"/>
</dbReference>
<feature type="transmembrane region" description="Helical" evidence="13">
    <location>
        <begin position="6"/>
        <end position="22"/>
    </location>
</feature>
<keyword evidence="9" id="KW-0902">Two-component regulatory system</keyword>
<name>A0A1H7FDD7_9FLAO</name>
<dbReference type="InterPro" id="IPR036890">
    <property type="entry name" value="HATPase_C_sf"/>
</dbReference>
<dbReference type="SMART" id="SM00387">
    <property type="entry name" value="HATPase_c"/>
    <property type="match status" value="1"/>
</dbReference>
<keyword evidence="8" id="KW-0067">ATP-binding</keyword>
<dbReference type="PROSITE" id="PS50112">
    <property type="entry name" value="PAS"/>
    <property type="match status" value="3"/>
</dbReference>
<dbReference type="RefSeq" id="WP_091618716.1">
    <property type="nucleotide sequence ID" value="NZ_FNZN01000001.1"/>
</dbReference>
<dbReference type="GO" id="GO:0009927">
    <property type="term" value="F:histidine phosphotransfer kinase activity"/>
    <property type="evidence" value="ECO:0007669"/>
    <property type="project" value="TreeGrafter"/>
</dbReference>
<dbReference type="PANTHER" id="PTHR43047">
    <property type="entry name" value="TWO-COMPONENT HISTIDINE PROTEIN KINASE"/>
    <property type="match status" value="1"/>
</dbReference>
<comment type="subcellular location">
    <subcellularLocation>
        <location evidence="2">Membrane</location>
    </subcellularLocation>
</comment>
<dbReference type="SUPFAM" id="SSF55785">
    <property type="entry name" value="PYP-like sensor domain (PAS domain)"/>
    <property type="match status" value="3"/>
</dbReference>
<sequence length="889" mass="100909">MNIYAAVLIEFLLISSSILVMFKYRAKLGLAPLYILLGSIQYLQALSGTMVSFNLFGEFPFYPGSVISFSAVLFALLLIYIQEGVASARTLIVGVLLSNIILSALFAITYVQENAMQIISVEDSSSVFQINYTYFITGTILLLIDFFLLVIIFQFLISKISKLYFFLVLFISLFSVLVFDSFAFNFILKYNTPNFTSSLIGHIIGKSFSAVIFSLILYIYLKFIEKEEDNGSFIATQDREIFSIITYRKKYLDLKVEKQQVEKKFVSQIESTLNQISDGFMSLDNDWCYTYVNDKAGEFLGRSPESLIGKYIWTEFPKLVTSPFYEAYSKAVVTQQTQYLIEYYEAFDKWIENRIYPSTNGLTIYFTDFTERKKAEIALQESEKYLDNIINNLGDPVFVKNDQSHFLKANSAFYNMFSRTEEEILGKAFTEDVPQEERERYLRIDEQVISTGIENIDEESIHTEGKGKRFISTKKSRFIDGSGNKFIIGTIRDITKSKIAEEELIKSKIYLDNIINNIGDPVFVKDDKSRLLIVNDAFCSLFNLSRAEVIGKNLAENVPVEERESFLSIDKQVISSGIENVNEETLTLGRKEIKIISTKKTRFVDSGSNRFLIGVIRDITDRKKAEIELEKHRNNLEELVELRTNQLEKEKINAQSADLMKSAFLATMSHELRTPMNSIIGFTGILLKELAGPLNDEQKRQLGMVKNSGQHLLGLINDVLDISKIEAGKLKVSIYHFDYLKMLEKTIDFLLPQASKKELDIQSEITELSITLNSDERRVEQVLLNLLSNAIKFSKQGTITVKVDIVDNLVVTQVIDQGIGMSKKDLNKLFMPFIQLDGGLSRTHEGTGLGLAICKSLIEKLGGTIQVQSKVGKGSNFTFTLPLDYGDKV</sequence>
<feature type="transmembrane region" description="Helical" evidence="13">
    <location>
        <begin position="61"/>
        <end position="79"/>
    </location>
</feature>
<keyword evidence="12" id="KW-0175">Coiled coil</keyword>
<evidence type="ECO:0000256" key="12">
    <source>
        <dbReference type="SAM" id="Coils"/>
    </source>
</evidence>
<dbReference type="Pfam" id="PF02518">
    <property type="entry name" value="HATPase_c"/>
    <property type="match status" value="1"/>
</dbReference>
<evidence type="ECO:0000259" key="15">
    <source>
        <dbReference type="PROSITE" id="PS50112"/>
    </source>
</evidence>
<evidence type="ECO:0000256" key="13">
    <source>
        <dbReference type="SAM" id="Phobius"/>
    </source>
</evidence>
<dbReference type="CDD" id="cd16922">
    <property type="entry name" value="HATPase_EvgS-ArcB-TorS-like"/>
    <property type="match status" value="1"/>
</dbReference>
<evidence type="ECO:0000256" key="4">
    <source>
        <dbReference type="ARBA" id="ARBA00022553"/>
    </source>
</evidence>
<feature type="domain" description="PAS" evidence="15">
    <location>
        <begin position="507"/>
        <end position="577"/>
    </location>
</feature>
<dbReference type="InterPro" id="IPR000014">
    <property type="entry name" value="PAS"/>
</dbReference>
<dbReference type="CDD" id="cd00130">
    <property type="entry name" value="PAS"/>
    <property type="match status" value="3"/>
</dbReference>
<dbReference type="SUPFAM" id="SSF47384">
    <property type="entry name" value="Homodimeric domain of signal transducing histidine kinase"/>
    <property type="match status" value="1"/>
</dbReference>
<dbReference type="GO" id="GO:0005886">
    <property type="term" value="C:plasma membrane"/>
    <property type="evidence" value="ECO:0007669"/>
    <property type="project" value="TreeGrafter"/>
</dbReference>
<dbReference type="InterPro" id="IPR003661">
    <property type="entry name" value="HisK_dim/P_dom"/>
</dbReference>
<dbReference type="Gene3D" id="1.10.287.130">
    <property type="match status" value="1"/>
</dbReference>
<keyword evidence="17" id="KW-1185">Reference proteome</keyword>
<organism evidence="16 17">
    <name type="scientific">Maribacter orientalis</name>
    <dbReference type="NCBI Taxonomy" id="228957"/>
    <lineage>
        <taxon>Bacteria</taxon>
        <taxon>Pseudomonadati</taxon>
        <taxon>Bacteroidota</taxon>
        <taxon>Flavobacteriia</taxon>
        <taxon>Flavobacteriales</taxon>
        <taxon>Flavobacteriaceae</taxon>
        <taxon>Maribacter</taxon>
    </lineage>
</organism>
<dbReference type="STRING" id="228957.SAMN04488008_101122"/>
<dbReference type="EC" id="2.7.13.3" evidence="3"/>
<keyword evidence="5" id="KW-0808">Transferase</keyword>
<dbReference type="PANTHER" id="PTHR43047:SF72">
    <property type="entry name" value="OSMOSENSING HISTIDINE PROTEIN KINASE SLN1"/>
    <property type="match status" value="1"/>
</dbReference>
<feature type="transmembrane region" description="Helical" evidence="13">
    <location>
        <begin position="132"/>
        <end position="156"/>
    </location>
</feature>
<evidence type="ECO:0000256" key="9">
    <source>
        <dbReference type="ARBA" id="ARBA00023012"/>
    </source>
</evidence>
<gene>
    <name evidence="16" type="ORF">SAMN04488008_101122</name>
</gene>
<evidence type="ECO:0000256" key="3">
    <source>
        <dbReference type="ARBA" id="ARBA00012438"/>
    </source>
</evidence>
<keyword evidence="13" id="KW-0812">Transmembrane</keyword>
<evidence type="ECO:0000313" key="16">
    <source>
        <dbReference type="EMBL" id="SEK24096.1"/>
    </source>
</evidence>
<dbReference type="EMBL" id="FNZN01000001">
    <property type="protein sequence ID" value="SEK24096.1"/>
    <property type="molecule type" value="Genomic_DNA"/>
</dbReference>
<protein>
    <recommendedName>
        <fullName evidence="3">histidine kinase</fullName>
        <ecNumber evidence="3">2.7.13.3</ecNumber>
    </recommendedName>
</protein>
<dbReference type="Gene3D" id="3.30.450.20">
    <property type="entry name" value="PAS domain"/>
    <property type="match status" value="3"/>
</dbReference>
<feature type="transmembrane region" description="Helical" evidence="13">
    <location>
        <begin position="34"/>
        <end position="55"/>
    </location>
</feature>
<evidence type="ECO:0000256" key="8">
    <source>
        <dbReference type="ARBA" id="ARBA00022840"/>
    </source>
</evidence>
<dbReference type="Pfam" id="PF00512">
    <property type="entry name" value="HisKA"/>
    <property type="match status" value="1"/>
</dbReference>
<evidence type="ECO:0000313" key="17">
    <source>
        <dbReference type="Proteomes" id="UP000198990"/>
    </source>
</evidence>
<dbReference type="InterPro" id="IPR035965">
    <property type="entry name" value="PAS-like_dom_sf"/>
</dbReference>
<dbReference type="PROSITE" id="PS50109">
    <property type="entry name" value="HIS_KIN"/>
    <property type="match status" value="1"/>
</dbReference>
<dbReference type="InterPro" id="IPR048533">
    <property type="entry name" value="VUPS"/>
</dbReference>
<feature type="domain" description="PAS" evidence="15">
    <location>
        <begin position="265"/>
        <end position="316"/>
    </location>
</feature>
<dbReference type="InterPro" id="IPR003594">
    <property type="entry name" value="HATPase_dom"/>
</dbReference>
<dbReference type="CDD" id="cd00082">
    <property type="entry name" value="HisKA"/>
    <property type="match status" value="1"/>
</dbReference>
<evidence type="ECO:0000256" key="11">
    <source>
        <dbReference type="ARBA" id="ARBA00023306"/>
    </source>
</evidence>
<evidence type="ECO:0000256" key="6">
    <source>
        <dbReference type="ARBA" id="ARBA00022741"/>
    </source>
</evidence>
<feature type="domain" description="Histidine kinase" evidence="14">
    <location>
        <begin position="667"/>
        <end position="885"/>
    </location>
</feature>
<accession>A0A1H7FDD7</accession>
<dbReference type="FunFam" id="3.30.565.10:FF:000010">
    <property type="entry name" value="Sensor histidine kinase RcsC"/>
    <property type="match status" value="1"/>
</dbReference>
<feature type="transmembrane region" description="Helical" evidence="13">
    <location>
        <begin position="91"/>
        <end position="112"/>
    </location>
</feature>
<feature type="transmembrane region" description="Helical" evidence="13">
    <location>
        <begin position="199"/>
        <end position="221"/>
    </location>
</feature>
<dbReference type="SMART" id="SM00091">
    <property type="entry name" value="PAS"/>
    <property type="match status" value="3"/>
</dbReference>
<feature type="coiled-coil region" evidence="12">
    <location>
        <begin position="622"/>
        <end position="653"/>
    </location>
</feature>
<dbReference type="Pfam" id="PF00989">
    <property type="entry name" value="PAS"/>
    <property type="match status" value="1"/>
</dbReference>
<comment type="catalytic activity">
    <reaction evidence="1">
        <text>ATP + protein L-histidine = ADP + protein N-phospho-L-histidine.</text>
        <dbReference type="EC" id="2.7.13.3"/>
    </reaction>
</comment>
<dbReference type="GO" id="GO:0000155">
    <property type="term" value="F:phosphorelay sensor kinase activity"/>
    <property type="evidence" value="ECO:0007669"/>
    <property type="project" value="InterPro"/>
</dbReference>
<feature type="domain" description="PAS" evidence="15">
    <location>
        <begin position="382"/>
        <end position="452"/>
    </location>
</feature>
<dbReference type="InterPro" id="IPR036097">
    <property type="entry name" value="HisK_dim/P_sf"/>
</dbReference>
<feature type="transmembrane region" description="Helical" evidence="13">
    <location>
        <begin position="163"/>
        <end position="187"/>
    </location>
</feature>
<dbReference type="InterPro" id="IPR004358">
    <property type="entry name" value="Sig_transdc_His_kin-like_C"/>
</dbReference>
<dbReference type="FunFam" id="1.10.287.130:FF:000038">
    <property type="entry name" value="Sensory transduction histidine kinase"/>
    <property type="match status" value="1"/>
</dbReference>
<evidence type="ECO:0000259" key="14">
    <source>
        <dbReference type="PROSITE" id="PS50109"/>
    </source>
</evidence>
<dbReference type="GO" id="GO:0006355">
    <property type="term" value="P:regulation of DNA-templated transcription"/>
    <property type="evidence" value="ECO:0007669"/>
    <property type="project" value="InterPro"/>
</dbReference>
<dbReference type="Pfam" id="PF20973">
    <property type="entry name" value="VUPS"/>
    <property type="match status" value="1"/>
</dbReference>
<dbReference type="NCBIfam" id="TIGR00229">
    <property type="entry name" value="sensory_box"/>
    <property type="match status" value="2"/>
</dbReference>
<evidence type="ECO:0000256" key="10">
    <source>
        <dbReference type="ARBA" id="ARBA00023136"/>
    </source>
</evidence>
<keyword evidence="6" id="KW-0547">Nucleotide-binding</keyword>
<dbReference type="SUPFAM" id="SSF55874">
    <property type="entry name" value="ATPase domain of HSP90 chaperone/DNA topoisomerase II/histidine kinase"/>
    <property type="match status" value="1"/>
</dbReference>
<dbReference type="GO" id="GO:0005524">
    <property type="term" value="F:ATP binding"/>
    <property type="evidence" value="ECO:0007669"/>
    <property type="project" value="UniProtKB-KW"/>
</dbReference>
<dbReference type="OrthoDB" id="5401121at2"/>
<evidence type="ECO:0000256" key="7">
    <source>
        <dbReference type="ARBA" id="ARBA00022777"/>
    </source>
</evidence>
<dbReference type="InterPro" id="IPR005467">
    <property type="entry name" value="His_kinase_dom"/>
</dbReference>
<keyword evidence="10 13" id="KW-0472">Membrane</keyword>
<keyword evidence="7" id="KW-0418">Kinase</keyword>
<keyword evidence="11" id="KW-0131">Cell cycle</keyword>
<keyword evidence="13" id="KW-1133">Transmembrane helix</keyword>
<evidence type="ECO:0000256" key="1">
    <source>
        <dbReference type="ARBA" id="ARBA00000085"/>
    </source>
</evidence>
<evidence type="ECO:0000256" key="2">
    <source>
        <dbReference type="ARBA" id="ARBA00004370"/>
    </source>
</evidence>
<dbReference type="SMART" id="SM00388">
    <property type="entry name" value="HisKA"/>
    <property type="match status" value="1"/>
</dbReference>
<dbReference type="InterPro" id="IPR013767">
    <property type="entry name" value="PAS_fold"/>
</dbReference>
<dbReference type="Pfam" id="PF08448">
    <property type="entry name" value="PAS_4"/>
    <property type="match status" value="2"/>
</dbReference>
<proteinExistence type="predicted"/>
<dbReference type="Proteomes" id="UP000198990">
    <property type="component" value="Unassembled WGS sequence"/>
</dbReference>
<evidence type="ECO:0000256" key="5">
    <source>
        <dbReference type="ARBA" id="ARBA00022679"/>
    </source>
</evidence>
<reference evidence="17" key="1">
    <citation type="submission" date="2016-10" db="EMBL/GenBank/DDBJ databases">
        <authorList>
            <person name="Varghese N."/>
            <person name="Submissions S."/>
        </authorList>
    </citation>
    <scope>NUCLEOTIDE SEQUENCE [LARGE SCALE GENOMIC DNA]</scope>
    <source>
        <strain evidence="17">DSM 16471</strain>
    </source>
</reference>
<dbReference type="PRINTS" id="PR00344">
    <property type="entry name" value="BCTRLSENSOR"/>
</dbReference>
<dbReference type="AlphaFoldDB" id="A0A1H7FDD7"/>